<evidence type="ECO:0000256" key="5">
    <source>
        <dbReference type="ARBA" id="ARBA00023012"/>
    </source>
</evidence>
<dbReference type="GO" id="GO:0009927">
    <property type="term" value="F:histidine phosphotransfer kinase activity"/>
    <property type="evidence" value="ECO:0007669"/>
    <property type="project" value="TreeGrafter"/>
</dbReference>
<dbReference type="Pfam" id="PF02518">
    <property type="entry name" value="HATPase_c"/>
    <property type="match status" value="1"/>
</dbReference>
<dbReference type="SUPFAM" id="SSF55781">
    <property type="entry name" value="GAF domain-like"/>
    <property type="match status" value="1"/>
</dbReference>
<evidence type="ECO:0000259" key="8">
    <source>
        <dbReference type="PROSITE" id="PS50109"/>
    </source>
</evidence>
<dbReference type="PROSITE" id="PS50110">
    <property type="entry name" value="RESPONSE_REGULATORY"/>
    <property type="match status" value="1"/>
</dbReference>
<evidence type="ECO:0000256" key="2">
    <source>
        <dbReference type="ARBA" id="ARBA00012438"/>
    </source>
</evidence>
<dbReference type="EC" id="2.7.13.3" evidence="2"/>
<dbReference type="InterPro" id="IPR001789">
    <property type="entry name" value="Sig_transdc_resp-reg_receiver"/>
</dbReference>
<proteinExistence type="predicted"/>
<evidence type="ECO:0000256" key="4">
    <source>
        <dbReference type="ARBA" id="ARBA00022777"/>
    </source>
</evidence>
<organism evidence="10 11">
    <name type="scientific">Candidatus Desulfolinea nitratireducens</name>
    <dbReference type="NCBI Taxonomy" id="2841698"/>
    <lineage>
        <taxon>Bacteria</taxon>
        <taxon>Bacillati</taxon>
        <taxon>Chloroflexota</taxon>
        <taxon>Anaerolineae</taxon>
        <taxon>Anaerolineales</taxon>
        <taxon>Anaerolineales incertae sedis</taxon>
        <taxon>Candidatus Desulfolinea</taxon>
    </lineage>
</organism>
<dbReference type="Pfam" id="PF13185">
    <property type="entry name" value="GAF_2"/>
    <property type="match status" value="1"/>
</dbReference>
<dbReference type="GO" id="GO:0000155">
    <property type="term" value="F:phosphorelay sensor kinase activity"/>
    <property type="evidence" value="ECO:0007669"/>
    <property type="project" value="TreeGrafter"/>
</dbReference>
<keyword evidence="6" id="KW-0597">Phosphoprotein</keyword>
<dbReference type="CDD" id="cd00075">
    <property type="entry name" value="HATPase"/>
    <property type="match status" value="1"/>
</dbReference>
<sequence length="635" mass="69793">MTEIDPKKLPKILYIEDSEESLMLVRRLLERDYILLEADNPIDGIDLAINTRPNLILLDINLPDLSGREVATRLKNSLPNTPMVALTADVTAGARERALVAGCIGFMTKPIDIDTFQNEIEEYLNGKQEFAKEADHHRKEYQQELVEHLEKKVHQLTKMAEQNKFLDQQNKHVIADMQRHQRLLKAAATVGHNITSILDLDELLQTTVDIICKEYEFYYSGIFLLDKNKEWAILQAGYGEAGTSLIESNYRLAVDGDSMIGIAVRNHKGEFSADVADNENHSNSPFLQETRSEMALPLIAKGDILGALTVQSEKVNAFSSADIDALQSMADQLAIAIRNAHLLQDLDSANQEILRAKTFEAIATATGEAIHWVGNKAAPIPGSAKRINEDLLNFLAIFKSLLDLPPSKRDGHPFAEVARATFETASIIEADLPAKIDTLKSMPVSQIPLVVDIESTLEDLGIIKQSAETILNIKEDLIGPGRLSQNEAFDIPMIFSATIAGMGLPAGVITSTYSDALPQVWGDKIQVGRVLINLIKNAWEAVDKSKDAKIHISARRADETGFVRIEVSDNGPGIPPEIMEKIWVSFFTTKGDRGGTGLGLSACMEIVSQGGGKIWVESEPGKGATFIILLSVEKS</sequence>
<dbReference type="Pfam" id="PF00072">
    <property type="entry name" value="Response_reg"/>
    <property type="match status" value="1"/>
</dbReference>
<dbReference type="Gene3D" id="3.30.565.10">
    <property type="entry name" value="Histidine kinase-like ATPase, C-terminal domain"/>
    <property type="match status" value="1"/>
</dbReference>
<evidence type="ECO:0000256" key="1">
    <source>
        <dbReference type="ARBA" id="ARBA00000085"/>
    </source>
</evidence>
<dbReference type="PRINTS" id="PR00344">
    <property type="entry name" value="BCTRLSENSOR"/>
</dbReference>
<accession>A0A8J6TGF9</accession>
<protein>
    <recommendedName>
        <fullName evidence="2">histidine kinase</fullName>
        <ecNumber evidence="2">2.7.13.3</ecNumber>
    </recommendedName>
</protein>
<dbReference type="GO" id="GO:0005886">
    <property type="term" value="C:plasma membrane"/>
    <property type="evidence" value="ECO:0007669"/>
    <property type="project" value="TreeGrafter"/>
</dbReference>
<dbReference type="InterPro" id="IPR003594">
    <property type="entry name" value="HATPase_dom"/>
</dbReference>
<dbReference type="PANTHER" id="PTHR43047:SF72">
    <property type="entry name" value="OSMOSENSING HISTIDINE PROTEIN KINASE SLN1"/>
    <property type="match status" value="1"/>
</dbReference>
<dbReference type="SMART" id="SM00448">
    <property type="entry name" value="REC"/>
    <property type="match status" value="1"/>
</dbReference>
<keyword evidence="3" id="KW-0808">Transferase</keyword>
<keyword evidence="5" id="KW-0902">Two-component regulatory system</keyword>
<dbReference type="AlphaFoldDB" id="A0A8J6TGF9"/>
<gene>
    <name evidence="10" type="ORF">H8E29_12090</name>
</gene>
<dbReference type="SMART" id="SM00065">
    <property type="entry name" value="GAF"/>
    <property type="match status" value="1"/>
</dbReference>
<feature type="domain" description="Response regulatory" evidence="9">
    <location>
        <begin position="11"/>
        <end position="124"/>
    </location>
</feature>
<feature type="domain" description="Histidine kinase" evidence="8">
    <location>
        <begin position="443"/>
        <end position="634"/>
    </location>
</feature>
<comment type="caution">
    <text evidence="10">The sequence shown here is derived from an EMBL/GenBank/DDBJ whole genome shotgun (WGS) entry which is preliminary data.</text>
</comment>
<feature type="coiled-coil region" evidence="7">
    <location>
        <begin position="113"/>
        <end position="151"/>
    </location>
</feature>
<comment type="catalytic activity">
    <reaction evidence="1">
        <text>ATP + protein L-histidine = ADP + protein N-phospho-L-histidine.</text>
        <dbReference type="EC" id="2.7.13.3"/>
    </reaction>
</comment>
<dbReference type="Gene3D" id="3.30.450.40">
    <property type="match status" value="1"/>
</dbReference>
<feature type="modified residue" description="4-aspartylphosphate" evidence="6">
    <location>
        <position position="59"/>
    </location>
</feature>
<dbReference type="Gene3D" id="3.40.50.2300">
    <property type="match status" value="1"/>
</dbReference>
<dbReference type="PANTHER" id="PTHR43047">
    <property type="entry name" value="TWO-COMPONENT HISTIDINE PROTEIN KINASE"/>
    <property type="match status" value="1"/>
</dbReference>
<dbReference type="EMBL" id="JACNJN010000135">
    <property type="protein sequence ID" value="MBC8335998.1"/>
    <property type="molecule type" value="Genomic_DNA"/>
</dbReference>
<dbReference type="InterPro" id="IPR036890">
    <property type="entry name" value="HATPase_C_sf"/>
</dbReference>
<evidence type="ECO:0000259" key="9">
    <source>
        <dbReference type="PROSITE" id="PS50110"/>
    </source>
</evidence>
<dbReference type="PROSITE" id="PS50109">
    <property type="entry name" value="HIS_KIN"/>
    <property type="match status" value="1"/>
</dbReference>
<keyword evidence="7" id="KW-0175">Coiled coil</keyword>
<dbReference type="SUPFAM" id="SSF52172">
    <property type="entry name" value="CheY-like"/>
    <property type="match status" value="1"/>
</dbReference>
<dbReference type="InterPro" id="IPR004358">
    <property type="entry name" value="Sig_transdc_His_kin-like_C"/>
</dbReference>
<keyword evidence="4" id="KW-0418">Kinase</keyword>
<dbReference type="InterPro" id="IPR029016">
    <property type="entry name" value="GAF-like_dom_sf"/>
</dbReference>
<dbReference type="SMART" id="SM00387">
    <property type="entry name" value="HATPase_c"/>
    <property type="match status" value="1"/>
</dbReference>
<dbReference type="SUPFAM" id="SSF55874">
    <property type="entry name" value="ATPase domain of HSP90 chaperone/DNA topoisomerase II/histidine kinase"/>
    <property type="match status" value="1"/>
</dbReference>
<reference evidence="10 11" key="1">
    <citation type="submission" date="2020-08" db="EMBL/GenBank/DDBJ databases">
        <title>Bridging the membrane lipid divide: bacteria of the FCB group superphylum have the potential to synthesize archaeal ether lipids.</title>
        <authorList>
            <person name="Villanueva L."/>
            <person name="Von Meijenfeldt F.A.B."/>
            <person name="Westbye A.B."/>
            <person name="Yadav S."/>
            <person name="Hopmans E.C."/>
            <person name="Dutilh B.E."/>
            <person name="Sinninghe Damste J.S."/>
        </authorList>
    </citation>
    <scope>NUCLEOTIDE SEQUENCE [LARGE SCALE GENOMIC DNA]</scope>
    <source>
        <strain evidence="10">NIOZ-UU36</strain>
    </source>
</reference>
<evidence type="ECO:0000256" key="6">
    <source>
        <dbReference type="PROSITE-ProRule" id="PRU00169"/>
    </source>
</evidence>
<dbReference type="InterPro" id="IPR005467">
    <property type="entry name" value="His_kinase_dom"/>
</dbReference>
<evidence type="ECO:0000313" key="10">
    <source>
        <dbReference type="EMBL" id="MBC8335998.1"/>
    </source>
</evidence>
<dbReference type="InterPro" id="IPR011006">
    <property type="entry name" value="CheY-like_superfamily"/>
</dbReference>
<evidence type="ECO:0000313" key="11">
    <source>
        <dbReference type="Proteomes" id="UP000614469"/>
    </source>
</evidence>
<dbReference type="Proteomes" id="UP000614469">
    <property type="component" value="Unassembled WGS sequence"/>
</dbReference>
<evidence type="ECO:0000256" key="3">
    <source>
        <dbReference type="ARBA" id="ARBA00022679"/>
    </source>
</evidence>
<dbReference type="InterPro" id="IPR003018">
    <property type="entry name" value="GAF"/>
</dbReference>
<name>A0A8J6TGF9_9CHLR</name>
<evidence type="ECO:0000256" key="7">
    <source>
        <dbReference type="SAM" id="Coils"/>
    </source>
</evidence>